<dbReference type="PROSITE" id="PS50405">
    <property type="entry name" value="GST_CTER"/>
    <property type="match status" value="1"/>
</dbReference>
<dbReference type="CDD" id="cd03056">
    <property type="entry name" value="GST_N_4"/>
    <property type="match status" value="1"/>
</dbReference>
<dbReference type="SFLD" id="SFLDS00019">
    <property type="entry name" value="Glutathione_Transferase_(cytos"/>
    <property type="match status" value="1"/>
</dbReference>
<dbReference type="Pfam" id="PF13409">
    <property type="entry name" value="GST_N_2"/>
    <property type="match status" value="1"/>
</dbReference>
<protein>
    <submittedName>
        <fullName evidence="3">Glutathione S-transferase family protein</fullName>
    </submittedName>
</protein>
<dbReference type="Gene3D" id="3.40.30.10">
    <property type="entry name" value="Glutaredoxin"/>
    <property type="match status" value="1"/>
</dbReference>
<dbReference type="InterPro" id="IPR036282">
    <property type="entry name" value="Glutathione-S-Trfase_C_sf"/>
</dbReference>
<name>A0A952FGC6_9PROT</name>
<dbReference type="InterPro" id="IPR010987">
    <property type="entry name" value="Glutathione-S-Trfase_C-like"/>
</dbReference>
<dbReference type="InterPro" id="IPR036249">
    <property type="entry name" value="Thioredoxin-like_sf"/>
</dbReference>
<organism evidence="3 4">
    <name type="scientific">Inquilinus limosus</name>
    <dbReference type="NCBI Taxonomy" id="171674"/>
    <lineage>
        <taxon>Bacteria</taxon>
        <taxon>Pseudomonadati</taxon>
        <taxon>Pseudomonadota</taxon>
        <taxon>Alphaproteobacteria</taxon>
        <taxon>Rhodospirillales</taxon>
        <taxon>Rhodospirillaceae</taxon>
        <taxon>Inquilinus</taxon>
    </lineage>
</organism>
<dbReference type="AlphaFoldDB" id="A0A952FGC6"/>
<dbReference type="PANTHER" id="PTHR44051">
    <property type="entry name" value="GLUTATHIONE S-TRANSFERASE-RELATED"/>
    <property type="match status" value="1"/>
</dbReference>
<dbReference type="SUPFAM" id="SSF52833">
    <property type="entry name" value="Thioredoxin-like"/>
    <property type="match status" value="1"/>
</dbReference>
<dbReference type="Proteomes" id="UP000700706">
    <property type="component" value="Unassembled WGS sequence"/>
</dbReference>
<dbReference type="Gene3D" id="1.20.1050.10">
    <property type="match status" value="1"/>
</dbReference>
<dbReference type="SFLD" id="SFLDG00358">
    <property type="entry name" value="Main_(cytGST)"/>
    <property type="match status" value="1"/>
</dbReference>
<feature type="domain" description="GST N-terminal" evidence="1">
    <location>
        <begin position="1"/>
        <end position="82"/>
    </location>
</feature>
<dbReference type="InterPro" id="IPR040079">
    <property type="entry name" value="Glutathione_S-Trfase"/>
</dbReference>
<reference evidence="3" key="1">
    <citation type="submission" date="2020-06" db="EMBL/GenBank/DDBJ databases">
        <title>Stable isotope informed genome-resolved metagenomics uncovers potential trophic interactions in rhizosphere soil.</title>
        <authorList>
            <person name="Starr E.P."/>
            <person name="Shi S."/>
            <person name="Blazewicz S.J."/>
            <person name="Koch B.J."/>
            <person name="Probst A.J."/>
            <person name="Hungate B.A."/>
            <person name="Pett-Ridge J."/>
            <person name="Firestone M.K."/>
            <person name="Banfield J.F."/>
        </authorList>
    </citation>
    <scope>NUCLEOTIDE SEQUENCE</scope>
    <source>
        <strain evidence="3">YM_69_17</strain>
    </source>
</reference>
<evidence type="ECO:0000313" key="3">
    <source>
        <dbReference type="EMBL" id="MBW8723662.1"/>
    </source>
</evidence>
<accession>A0A952FGC6</accession>
<dbReference type="InterPro" id="IPR004046">
    <property type="entry name" value="GST_C"/>
</dbReference>
<evidence type="ECO:0000259" key="1">
    <source>
        <dbReference type="PROSITE" id="PS50404"/>
    </source>
</evidence>
<dbReference type="EMBL" id="JAEKLZ010000026">
    <property type="protein sequence ID" value="MBW8723662.1"/>
    <property type="molecule type" value="Genomic_DNA"/>
</dbReference>
<dbReference type="InterPro" id="IPR004045">
    <property type="entry name" value="Glutathione_S-Trfase_N"/>
</dbReference>
<evidence type="ECO:0000259" key="2">
    <source>
        <dbReference type="PROSITE" id="PS50405"/>
    </source>
</evidence>
<sequence length="213" mass="23948">MITLYDYLPSQNAYKVRLLLSQLQRPYRTEIISIFEGEGQRPEYLAINPTGAVPAIRLDDGRVLAESNAILVFLAEGTPYLPDDRFAQAKVLQWLSFEGDYVQSTIATLRHWVMTGKAARRPAALVEAKREGSLKILAILDRELSQRAWLAGPAYSVADIGVFAYVHRAEEADLPLADYPNVVAWIDRVRSQPRFLAETFPYSIDPHSGKELS</sequence>
<feature type="domain" description="GST C-terminal" evidence="2">
    <location>
        <begin position="84"/>
        <end position="212"/>
    </location>
</feature>
<gene>
    <name evidence="3" type="ORF">JF625_00705</name>
</gene>
<dbReference type="PROSITE" id="PS50404">
    <property type="entry name" value="GST_NTER"/>
    <property type="match status" value="1"/>
</dbReference>
<proteinExistence type="predicted"/>
<dbReference type="SUPFAM" id="SSF47616">
    <property type="entry name" value="GST C-terminal domain-like"/>
    <property type="match status" value="1"/>
</dbReference>
<evidence type="ECO:0000313" key="4">
    <source>
        <dbReference type="Proteomes" id="UP000700706"/>
    </source>
</evidence>
<comment type="caution">
    <text evidence="3">The sequence shown here is derived from an EMBL/GenBank/DDBJ whole genome shotgun (WGS) entry which is preliminary data.</text>
</comment>
<dbReference type="Pfam" id="PF00043">
    <property type="entry name" value="GST_C"/>
    <property type="match status" value="1"/>
</dbReference>
<dbReference type="PANTHER" id="PTHR44051:SF8">
    <property type="entry name" value="GLUTATHIONE S-TRANSFERASE GSTA"/>
    <property type="match status" value="1"/>
</dbReference>